<evidence type="ECO:0000256" key="2">
    <source>
        <dbReference type="RuleBase" id="RU410713"/>
    </source>
</evidence>
<dbReference type="GO" id="GO:0097602">
    <property type="term" value="F:cullin family protein binding"/>
    <property type="evidence" value="ECO:0007669"/>
    <property type="project" value="TreeGrafter"/>
</dbReference>
<evidence type="ECO:0000313" key="4">
    <source>
        <dbReference type="EMBL" id="CCH44366.1"/>
    </source>
</evidence>
<dbReference type="PANTHER" id="PTHR12281:SF31">
    <property type="entry name" value="DCN1-LIKE PROTEIN 3"/>
    <property type="match status" value="1"/>
</dbReference>
<dbReference type="PROSITE" id="PS51229">
    <property type="entry name" value="DCUN1"/>
    <property type="match status" value="1"/>
</dbReference>
<protein>
    <recommendedName>
        <fullName evidence="2">Defective in cullin neddylation protein</fullName>
    </recommendedName>
</protein>
<dbReference type="eggNOG" id="KOG3077">
    <property type="taxonomic scope" value="Eukaryota"/>
</dbReference>
<dbReference type="HOGENOM" id="CLU_047042_0_0_1"/>
<dbReference type="InParanoid" id="K0KN20"/>
<dbReference type="InterPro" id="IPR042460">
    <property type="entry name" value="DCN1-like_PONY"/>
</dbReference>
<dbReference type="Gene3D" id="1.10.238.200">
    <property type="entry name" value="Cullin, PONY binding domain"/>
    <property type="match status" value="1"/>
</dbReference>
<dbReference type="GO" id="GO:0031624">
    <property type="term" value="F:ubiquitin conjugating enzyme binding"/>
    <property type="evidence" value="ECO:0007669"/>
    <property type="project" value="TreeGrafter"/>
</dbReference>
<organism evidence="4 5">
    <name type="scientific">Wickerhamomyces ciferrii (strain ATCC 14091 / BCRC 22168 / CBS 111 / JCM 3599 / NBRC 0793 / NRRL Y-1031 F-60-10)</name>
    <name type="common">Yeast</name>
    <name type="synonym">Pichia ciferrii</name>
    <dbReference type="NCBI Taxonomy" id="1206466"/>
    <lineage>
        <taxon>Eukaryota</taxon>
        <taxon>Fungi</taxon>
        <taxon>Dikarya</taxon>
        <taxon>Ascomycota</taxon>
        <taxon>Saccharomycotina</taxon>
        <taxon>Saccharomycetes</taxon>
        <taxon>Phaffomycetales</taxon>
        <taxon>Wickerhamomycetaceae</taxon>
        <taxon>Wickerhamomyces</taxon>
    </lineage>
</organism>
<evidence type="ECO:0000313" key="5">
    <source>
        <dbReference type="Proteomes" id="UP000009328"/>
    </source>
</evidence>
<dbReference type="InterPro" id="IPR005176">
    <property type="entry name" value="PONY_dom"/>
</dbReference>
<dbReference type="PANTHER" id="PTHR12281">
    <property type="entry name" value="RP42 RELATED"/>
    <property type="match status" value="1"/>
</dbReference>
<dbReference type="SUPFAM" id="SSF46934">
    <property type="entry name" value="UBA-like"/>
    <property type="match status" value="1"/>
</dbReference>
<dbReference type="FunCoup" id="K0KN20">
    <property type="interactions" value="422"/>
</dbReference>
<dbReference type="Gene3D" id="1.10.8.10">
    <property type="entry name" value="DNA helicase RuvA subunit, C-terminal domain"/>
    <property type="match status" value="1"/>
</dbReference>
<dbReference type="GO" id="GO:0032182">
    <property type="term" value="F:ubiquitin-like protein binding"/>
    <property type="evidence" value="ECO:0007669"/>
    <property type="project" value="TreeGrafter"/>
</dbReference>
<sequence>MSRNLKRQLRDQFIDFTDTTSAIADQFLKSSNYDLELAINEYLSYQASPNRKDNKKLTQIFDKYKDAEKDIIDVDGTLSYIDDLGYEPEDRVALALAEFLESPSAGVFKRQNFVLKWQSIQLLLAPAYGTKIDKWIEFLNVEWKQAISKDTWNMFFVFLQDYEKDPELKNYDETAAWPSIIDSFVEYIKEGN</sequence>
<dbReference type="Pfam" id="PF03556">
    <property type="entry name" value="Cullin_binding"/>
    <property type="match status" value="1"/>
</dbReference>
<name>K0KN20_WICCF</name>
<comment type="caution">
    <text evidence="4">The sequence shown here is derived from an EMBL/GenBank/DDBJ whole genome shotgun (WGS) entry which is preliminary data.</text>
</comment>
<dbReference type="GO" id="GO:0000151">
    <property type="term" value="C:ubiquitin ligase complex"/>
    <property type="evidence" value="ECO:0007669"/>
    <property type="project" value="TreeGrafter"/>
</dbReference>
<keyword evidence="1" id="KW-0833">Ubl conjugation pathway</keyword>
<proteinExistence type="predicted"/>
<evidence type="ECO:0000256" key="1">
    <source>
        <dbReference type="ARBA" id="ARBA00022786"/>
    </source>
</evidence>
<evidence type="ECO:0000259" key="3">
    <source>
        <dbReference type="PROSITE" id="PS51229"/>
    </source>
</evidence>
<reference evidence="4 5" key="1">
    <citation type="journal article" date="2012" name="Eukaryot. Cell">
        <title>Draft genome sequence of Wickerhamomyces ciferrii NRRL Y-1031 F-60-10.</title>
        <authorList>
            <person name="Schneider J."/>
            <person name="Andrea H."/>
            <person name="Blom J."/>
            <person name="Jaenicke S."/>
            <person name="Ruckert C."/>
            <person name="Schorsch C."/>
            <person name="Szczepanowski R."/>
            <person name="Farwick M."/>
            <person name="Goesmann A."/>
            <person name="Puhler A."/>
            <person name="Schaffer S."/>
            <person name="Tauch A."/>
            <person name="Kohler T."/>
            <person name="Brinkrolf K."/>
        </authorList>
    </citation>
    <scope>NUCLEOTIDE SEQUENCE [LARGE SCALE GENOMIC DNA]</scope>
    <source>
        <strain evidence="5">ATCC 14091 / BCRC 22168 / CBS 111 / JCM 3599 / NBRC 0793 / NRRL Y-1031 F-60-10</strain>
    </source>
</reference>
<dbReference type="Proteomes" id="UP000009328">
    <property type="component" value="Unassembled WGS sequence"/>
</dbReference>
<dbReference type="InterPro" id="IPR009060">
    <property type="entry name" value="UBA-like_sf"/>
</dbReference>
<dbReference type="STRING" id="1206466.K0KN20"/>
<feature type="domain" description="DCUN1" evidence="3">
    <location>
        <begin position="1"/>
        <end position="189"/>
    </location>
</feature>
<dbReference type="Pfam" id="PF14555">
    <property type="entry name" value="UBA_4"/>
    <property type="match status" value="1"/>
</dbReference>
<dbReference type="AlphaFoldDB" id="K0KN20"/>
<dbReference type="EMBL" id="CAIF01000123">
    <property type="protein sequence ID" value="CCH44366.1"/>
    <property type="molecule type" value="Genomic_DNA"/>
</dbReference>
<keyword evidence="5" id="KW-1185">Reference proteome</keyword>
<accession>K0KN20</accession>
<comment type="function">
    <text evidence="2">Neddylation of cullins play an essential role in the regulation of SCF-type complexes activity.</text>
</comment>
<gene>
    <name evidence="4" type="ORF">BN7_3929</name>
</gene>
<dbReference type="GO" id="GO:0045116">
    <property type="term" value="P:protein neddylation"/>
    <property type="evidence" value="ECO:0007669"/>
    <property type="project" value="TreeGrafter"/>
</dbReference>
<dbReference type="InterPro" id="IPR014764">
    <property type="entry name" value="DCN-prot"/>
</dbReference>